<feature type="transmembrane region" description="Helical" evidence="2">
    <location>
        <begin position="6"/>
        <end position="24"/>
    </location>
</feature>
<protein>
    <submittedName>
        <fullName evidence="3">Uncharacterized protein</fullName>
    </submittedName>
</protein>
<proteinExistence type="predicted"/>
<sequence length="183" mass="19802">MADMVWAVSAAVCMLFVLSMILYLRKKKQADQEAEEKDRKQRQEATVAASMMGGTMGKKLTLSSEELDRNFDRLCLLFSRPTAPARKEAPKPAPTPPKPATAPPKPAPEAPKPASEAPKPVPSAPKEAPKLPPAAPQEDTKPAEAPKHRAGPLKAELKAKPESPKKASEHIKSEMDQAVKETL</sequence>
<accession>A0A8T3CK20</accession>
<feature type="region of interest" description="Disordered" evidence="1">
    <location>
        <begin position="33"/>
        <end position="57"/>
    </location>
</feature>
<dbReference type="Proteomes" id="UP000829720">
    <property type="component" value="Unassembled WGS sequence"/>
</dbReference>
<evidence type="ECO:0000256" key="2">
    <source>
        <dbReference type="SAM" id="Phobius"/>
    </source>
</evidence>
<feature type="region of interest" description="Disordered" evidence="1">
    <location>
        <begin position="80"/>
        <end position="183"/>
    </location>
</feature>
<feature type="compositionally biased region" description="Basic and acidic residues" evidence="1">
    <location>
        <begin position="155"/>
        <end position="183"/>
    </location>
</feature>
<dbReference type="OrthoDB" id="10630413at2759"/>
<evidence type="ECO:0000313" key="4">
    <source>
        <dbReference type="Proteomes" id="UP000829720"/>
    </source>
</evidence>
<keyword evidence="2" id="KW-0472">Membrane</keyword>
<name>A0A8T3CK20_9TELE</name>
<keyword evidence="2" id="KW-1133">Transmembrane helix</keyword>
<evidence type="ECO:0000256" key="1">
    <source>
        <dbReference type="SAM" id="MobiDB-lite"/>
    </source>
</evidence>
<dbReference type="AlphaFoldDB" id="A0A8T3CK20"/>
<organism evidence="3 4">
    <name type="scientific">Albula goreensis</name>
    <dbReference type="NCBI Taxonomy" id="1534307"/>
    <lineage>
        <taxon>Eukaryota</taxon>
        <taxon>Metazoa</taxon>
        <taxon>Chordata</taxon>
        <taxon>Craniata</taxon>
        <taxon>Vertebrata</taxon>
        <taxon>Euteleostomi</taxon>
        <taxon>Actinopterygii</taxon>
        <taxon>Neopterygii</taxon>
        <taxon>Teleostei</taxon>
        <taxon>Albuliformes</taxon>
        <taxon>Albulidae</taxon>
        <taxon>Albula</taxon>
    </lineage>
</organism>
<keyword evidence="2" id="KW-0812">Transmembrane</keyword>
<dbReference type="EMBL" id="JAERUA010000022">
    <property type="protein sequence ID" value="KAI1884816.1"/>
    <property type="molecule type" value="Genomic_DNA"/>
</dbReference>
<feature type="compositionally biased region" description="Basic and acidic residues" evidence="1">
    <location>
        <begin position="138"/>
        <end position="147"/>
    </location>
</feature>
<keyword evidence="4" id="KW-1185">Reference proteome</keyword>
<comment type="caution">
    <text evidence="3">The sequence shown here is derived from an EMBL/GenBank/DDBJ whole genome shotgun (WGS) entry which is preliminary data.</text>
</comment>
<evidence type="ECO:0000313" key="3">
    <source>
        <dbReference type="EMBL" id="KAI1884816.1"/>
    </source>
</evidence>
<reference evidence="3" key="1">
    <citation type="submission" date="2021-01" db="EMBL/GenBank/DDBJ databases">
        <authorList>
            <person name="Zahm M."/>
            <person name="Roques C."/>
            <person name="Cabau C."/>
            <person name="Klopp C."/>
            <person name="Donnadieu C."/>
            <person name="Jouanno E."/>
            <person name="Lampietro C."/>
            <person name="Louis A."/>
            <person name="Herpin A."/>
            <person name="Echchiki A."/>
            <person name="Berthelot C."/>
            <person name="Parey E."/>
            <person name="Roest-Crollius H."/>
            <person name="Braasch I."/>
            <person name="Postlethwait J."/>
            <person name="Bobe J."/>
            <person name="Montfort J."/>
            <person name="Bouchez O."/>
            <person name="Begum T."/>
            <person name="Mejri S."/>
            <person name="Adams A."/>
            <person name="Chen W.-J."/>
            <person name="Guiguen Y."/>
        </authorList>
    </citation>
    <scope>NUCLEOTIDE SEQUENCE</scope>
    <source>
        <tissue evidence="3">Blood</tissue>
    </source>
</reference>
<gene>
    <name evidence="3" type="ORF">AGOR_G00230400</name>
</gene>
<feature type="compositionally biased region" description="Pro residues" evidence="1">
    <location>
        <begin position="91"/>
        <end position="111"/>
    </location>
</feature>